<dbReference type="AlphaFoldDB" id="A0A1E5QH88"/>
<dbReference type="RefSeq" id="WP_069968566.1">
    <property type="nucleotide sequence ID" value="NZ_CM124774.1"/>
</dbReference>
<proteinExistence type="predicted"/>
<accession>A0A1E5QH88</accession>
<gene>
    <name evidence="1" type="ORF">BH720_17855</name>
</gene>
<comment type="caution">
    <text evidence="1">The sequence shown here is derived from an EMBL/GenBank/DDBJ whole genome shotgun (WGS) entry which is preliminary data.</text>
</comment>
<reference evidence="1" key="1">
    <citation type="submission" date="2016-09" db="EMBL/GenBank/DDBJ databases">
        <title>Draft genome of thermotolerant cyanobacterium Desertifilum sp. strain IPPAS B-1220.</title>
        <authorList>
            <person name="Sinetova M.A."/>
            <person name="Bolakhan K."/>
            <person name="Zayadan B.K."/>
            <person name="Mironov K.S."/>
            <person name="Ustinova V."/>
            <person name="Kupriyanova E.V."/>
            <person name="Sidorov R.A."/>
            <person name="Skrypnik A.N."/>
            <person name="Gogoleva N.E."/>
            <person name="Gogolev Y.V."/>
            <person name="Los D.A."/>
        </authorList>
    </citation>
    <scope>NUCLEOTIDE SEQUENCE [LARGE SCALE GENOMIC DNA]</scope>
    <source>
        <strain evidence="1">IPPAS B-1220</strain>
    </source>
</reference>
<evidence type="ECO:0000313" key="1">
    <source>
        <dbReference type="EMBL" id="OEJ73957.1"/>
    </source>
</evidence>
<protein>
    <submittedName>
        <fullName evidence="1">Uncharacterized protein</fullName>
    </submittedName>
</protein>
<dbReference type="EMBL" id="MJGC01000077">
    <property type="protein sequence ID" value="OEJ73957.1"/>
    <property type="molecule type" value="Genomic_DNA"/>
</dbReference>
<organism evidence="1">
    <name type="scientific">Desertifilum tharense IPPAS B-1220</name>
    <dbReference type="NCBI Taxonomy" id="1781255"/>
    <lineage>
        <taxon>Bacteria</taxon>
        <taxon>Bacillati</taxon>
        <taxon>Cyanobacteriota</taxon>
        <taxon>Cyanophyceae</taxon>
        <taxon>Desertifilales</taxon>
        <taxon>Desertifilaceae</taxon>
        <taxon>Desertifilum</taxon>
    </lineage>
</organism>
<dbReference type="OrthoDB" id="501484at2"/>
<sequence length="538" mass="62401">MTHSRKLEEPPQLIGAGRSGQVYRIQTPTQTLARKVFYGETLTHIIHYIFFGAPNPYIWNEDAIQSAYYRRKIANDLVQVWFGDRLQVANAIATGWDEDTKAYLLDTEFVTGRAVALYQPFRRESRDRDRDLEHFSLVNQIMLPLQRHLIQSGLDGLVWQAGKGNPVAFNNFLLVDITANGCQFVWIDLESGVPAIVPLNSLSLVGYYLPKCFYYKRALFDDVDIPKLKDYIQTRSTVIAETLGKQRYIELLENVEKLGIHQARWKSLGRFDSSIQYQLKKEKITPEEAEYYLDNRLAWYARELKRFIAKVFVKLFIKLPHKIARKVLSWDYQRLARSVFKYIVSNRYRLNISKNYVTRRIQKWVDRDQLRQEDAETLLGRLHREHASDYLNDFGVHIALKILVKVLEYILVPILYAMGYIDELLTGFLMISGGYMARTLYTGMRSVEAALNQQEIPWIALIVGLLPVVGNIAYPCQMIYSATGRRGKVAQFIVYDTLTRLGDRLPIWGGEDTLTEHYFNALGDRIIHGLRFYGKQTN</sequence>
<name>A0A1E5QH88_9CYAN</name>